<gene>
    <name evidence="1" type="ORF">NDU88_004159</name>
</gene>
<evidence type="ECO:0000313" key="1">
    <source>
        <dbReference type="EMBL" id="KAJ1208776.1"/>
    </source>
</evidence>
<protein>
    <submittedName>
        <fullName evidence="1">Uncharacterized protein</fullName>
    </submittedName>
</protein>
<proteinExistence type="predicted"/>
<dbReference type="AlphaFoldDB" id="A0AAV7W712"/>
<sequence length="114" mass="12563">MRGRLTYWKAASRAPETSPLSGVLGTRTAGADSWWAQSAAVDLSKETVVKRCRHISCGLPASAVVRKRSSPGAEKWKKCGNGVHGEWEGHLWDELILHARRPDQATLLNVACQW</sequence>
<name>A0AAV7W712_PLEWA</name>
<dbReference type="Proteomes" id="UP001066276">
    <property type="component" value="Chromosome 1_2"/>
</dbReference>
<evidence type="ECO:0000313" key="2">
    <source>
        <dbReference type="Proteomes" id="UP001066276"/>
    </source>
</evidence>
<organism evidence="1 2">
    <name type="scientific">Pleurodeles waltl</name>
    <name type="common">Iberian ribbed newt</name>
    <dbReference type="NCBI Taxonomy" id="8319"/>
    <lineage>
        <taxon>Eukaryota</taxon>
        <taxon>Metazoa</taxon>
        <taxon>Chordata</taxon>
        <taxon>Craniata</taxon>
        <taxon>Vertebrata</taxon>
        <taxon>Euteleostomi</taxon>
        <taxon>Amphibia</taxon>
        <taxon>Batrachia</taxon>
        <taxon>Caudata</taxon>
        <taxon>Salamandroidea</taxon>
        <taxon>Salamandridae</taxon>
        <taxon>Pleurodelinae</taxon>
        <taxon>Pleurodeles</taxon>
    </lineage>
</organism>
<reference evidence="1" key="1">
    <citation type="journal article" date="2022" name="bioRxiv">
        <title>Sequencing and chromosome-scale assembly of the giantPleurodeles waltlgenome.</title>
        <authorList>
            <person name="Brown T."/>
            <person name="Elewa A."/>
            <person name="Iarovenko S."/>
            <person name="Subramanian E."/>
            <person name="Araus A.J."/>
            <person name="Petzold A."/>
            <person name="Susuki M."/>
            <person name="Suzuki K.-i.T."/>
            <person name="Hayashi T."/>
            <person name="Toyoda A."/>
            <person name="Oliveira C."/>
            <person name="Osipova E."/>
            <person name="Leigh N.D."/>
            <person name="Simon A."/>
            <person name="Yun M.H."/>
        </authorList>
    </citation>
    <scope>NUCLEOTIDE SEQUENCE</scope>
    <source>
        <strain evidence="1">20211129_DDA</strain>
        <tissue evidence="1">Liver</tissue>
    </source>
</reference>
<comment type="caution">
    <text evidence="1">The sequence shown here is derived from an EMBL/GenBank/DDBJ whole genome shotgun (WGS) entry which is preliminary data.</text>
</comment>
<dbReference type="EMBL" id="JANPWB010000002">
    <property type="protein sequence ID" value="KAJ1208776.1"/>
    <property type="molecule type" value="Genomic_DNA"/>
</dbReference>
<keyword evidence="2" id="KW-1185">Reference proteome</keyword>
<accession>A0AAV7W712</accession>